<dbReference type="RefSeq" id="XP_067919076.1">
    <property type="nucleotide sequence ID" value="XM_068068948.1"/>
</dbReference>
<evidence type="ECO:0000313" key="3">
    <source>
        <dbReference type="EMBL" id="PHJ17354.1"/>
    </source>
</evidence>
<dbReference type="EMBL" id="MIGC01005072">
    <property type="protein sequence ID" value="PHJ17354.1"/>
    <property type="molecule type" value="Genomic_DNA"/>
</dbReference>
<proteinExistence type="predicted"/>
<feature type="transmembrane region" description="Helical" evidence="2">
    <location>
        <begin position="144"/>
        <end position="169"/>
    </location>
</feature>
<evidence type="ECO:0008006" key="5">
    <source>
        <dbReference type="Google" id="ProtNLM"/>
    </source>
</evidence>
<comment type="caution">
    <text evidence="3">The sequence shown here is derived from an EMBL/GenBank/DDBJ whole genome shotgun (WGS) entry which is preliminary data.</text>
</comment>
<keyword evidence="2" id="KW-1133">Transmembrane helix</keyword>
<dbReference type="Proteomes" id="UP000221165">
    <property type="component" value="Unassembled WGS sequence"/>
</dbReference>
<keyword evidence="2" id="KW-0812">Transmembrane</keyword>
<dbReference type="VEuPathDB" id="ToxoDB:CSUI_008824"/>
<feature type="transmembrane region" description="Helical" evidence="2">
    <location>
        <begin position="235"/>
        <end position="257"/>
    </location>
</feature>
<gene>
    <name evidence="3" type="ORF">CSUI_008824</name>
</gene>
<dbReference type="AlphaFoldDB" id="A0A2C6KLP5"/>
<feature type="compositionally biased region" description="Basic and acidic residues" evidence="1">
    <location>
        <begin position="113"/>
        <end position="122"/>
    </location>
</feature>
<organism evidence="3 4">
    <name type="scientific">Cystoisospora suis</name>
    <dbReference type="NCBI Taxonomy" id="483139"/>
    <lineage>
        <taxon>Eukaryota</taxon>
        <taxon>Sar</taxon>
        <taxon>Alveolata</taxon>
        <taxon>Apicomplexa</taxon>
        <taxon>Conoidasida</taxon>
        <taxon>Coccidia</taxon>
        <taxon>Eucoccidiorida</taxon>
        <taxon>Eimeriorina</taxon>
        <taxon>Sarcocystidae</taxon>
        <taxon>Cystoisospora</taxon>
    </lineage>
</organism>
<keyword evidence="4" id="KW-1185">Reference proteome</keyword>
<sequence length="259" mass="27655">MQQRPYGVPRANQIQEVGFSFNSKMVNEYMSKVATLSAVACLLPFLDPVPVSGSPTYYYVSTAAAEGSDGLARGGQQSTPEGVREVLSTGGVYYDGEGFEEATGGRRVSSGASRREHSPVTHMTPEARFRGSTSKIRRTTAGRLFAFTTLFAVVVSVLWQIATVVWICVAPHVTGRKSAGSAERRSLSQSGESPEYCNKLADASTIPLTKPTEDEEAVAPEGNARWPRRARKNRLLIGALVAGVLVIAIGVTLGAVFGV</sequence>
<feature type="non-terminal residue" evidence="3">
    <location>
        <position position="259"/>
    </location>
</feature>
<reference evidence="3 4" key="1">
    <citation type="journal article" date="2017" name="Int. J. Parasitol.">
        <title>The genome of the protozoan parasite Cystoisospora suis and a reverse vaccinology approach to identify vaccine candidates.</title>
        <authorList>
            <person name="Palmieri N."/>
            <person name="Shrestha A."/>
            <person name="Ruttkowski B."/>
            <person name="Beck T."/>
            <person name="Vogl C."/>
            <person name="Tomley F."/>
            <person name="Blake D.P."/>
            <person name="Joachim A."/>
        </authorList>
    </citation>
    <scope>NUCLEOTIDE SEQUENCE [LARGE SCALE GENOMIC DNA]</scope>
    <source>
        <strain evidence="3 4">Wien I</strain>
    </source>
</reference>
<protein>
    <recommendedName>
        <fullName evidence="5">Transmembrane protein</fullName>
    </recommendedName>
</protein>
<evidence type="ECO:0000256" key="2">
    <source>
        <dbReference type="SAM" id="Phobius"/>
    </source>
</evidence>
<name>A0A2C6KLP5_9APIC</name>
<feature type="region of interest" description="Disordered" evidence="1">
    <location>
        <begin position="102"/>
        <end position="122"/>
    </location>
</feature>
<evidence type="ECO:0000256" key="1">
    <source>
        <dbReference type="SAM" id="MobiDB-lite"/>
    </source>
</evidence>
<dbReference type="GeneID" id="94432159"/>
<keyword evidence="2" id="KW-0472">Membrane</keyword>
<accession>A0A2C6KLP5</accession>
<evidence type="ECO:0000313" key="4">
    <source>
        <dbReference type="Proteomes" id="UP000221165"/>
    </source>
</evidence>